<protein>
    <submittedName>
        <fullName evidence="2">Uncharacterized protein</fullName>
    </submittedName>
</protein>
<feature type="coiled-coil region" evidence="1">
    <location>
        <begin position="24"/>
        <end position="85"/>
    </location>
</feature>
<evidence type="ECO:0000256" key="1">
    <source>
        <dbReference type="SAM" id="Coils"/>
    </source>
</evidence>
<gene>
    <name evidence="2" type="ORF">CMU_016930</name>
</gene>
<accession>B6ACT8</accession>
<evidence type="ECO:0000313" key="3">
    <source>
        <dbReference type="Proteomes" id="UP000001460"/>
    </source>
</evidence>
<dbReference type="EMBL" id="DS989728">
    <property type="protein sequence ID" value="EEA05942.1"/>
    <property type="molecule type" value="Genomic_DNA"/>
</dbReference>
<dbReference type="OrthoDB" id="343457at2759"/>
<keyword evidence="1" id="KW-0175">Coiled coil</keyword>
<organism evidence="2 3">
    <name type="scientific">Cryptosporidium muris (strain RN66)</name>
    <dbReference type="NCBI Taxonomy" id="441375"/>
    <lineage>
        <taxon>Eukaryota</taxon>
        <taxon>Sar</taxon>
        <taxon>Alveolata</taxon>
        <taxon>Apicomplexa</taxon>
        <taxon>Conoidasida</taxon>
        <taxon>Coccidia</taxon>
        <taxon>Eucoccidiorida</taxon>
        <taxon>Eimeriorina</taxon>
        <taxon>Cryptosporidiidae</taxon>
        <taxon>Cryptosporidium</taxon>
    </lineage>
</organism>
<sequence>MTTISEAIRNNWMHISSFDSAIPRENKRETISEVLKDMNRIKDEVHTLHLRFSDMEQGKLDIVSAQNLETQFEKLKQQLQLHTLLIAELRKYHSEIDELKSKDHQHTQEERELRLEIRKLKNDLLTLTETVSGHDMTSRIIPDITTKIESLQTEYIKFKSQIHTSERNKVDIEALRREVEKLSLTTKRYDEQTFSLHKLREEVGMIQNVIHQDIPQLKSEIQRKINKTIQATNELKESVGELSDQVRIINEEKKQDRNLISQLVNQAEQLRLQIHSIRIGQKDSNNKIRQEELVNQCVHNIAKLAESVNSLQEKISTHLIALSSARSTSGSIHNEYKKSAIQSKVNSLPNTPYDSKISQIKLKEQYKQNEAVTSSNYFNEIKEKRDPNISYYLLPETPSTQAPAASHSSRLDSCFFNDLNFNDSNNSRPTTNNTIDTDYNHISSSIVTSSSVELPICDGKQFLQIDNEKDGNTVTTNYTTSEDNNCNSFGENSNNGNECTSTVCTPKKYKLMKNNLQDFFNFY</sequence>
<dbReference type="OMA" id="NKEEYRT"/>
<name>B6ACT8_CRYMR</name>
<proteinExistence type="predicted"/>
<reference evidence="2" key="1">
    <citation type="submission" date="2008-06" db="EMBL/GenBank/DDBJ databases">
        <authorList>
            <person name="Lorenzi H."/>
            <person name="Inman J."/>
            <person name="Miller J."/>
            <person name="Schobel S."/>
            <person name="Amedeo P."/>
            <person name="Caler E.V."/>
            <person name="da Silva J."/>
        </authorList>
    </citation>
    <scope>NUCLEOTIDE SEQUENCE [LARGE SCALE GENOMIC DNA]</scope>
    <source>
        <strain evidence="2">RN66</strain>
    </source>
</reference>
<keyword evidence="3" id="KW-1185">Reference proteome</keyword>
<dbReference type="AlphaFoldDB" id="B6ACT8"/>
<dbReference type="GeneID" id="6995327"/>
<dbReference type="RefSeq" id="XP_002140291.1">
    <property type="nucleotide sequence ID" value="XM_002140255.1"/>
</dbReference>
<dbReference type="VEuPathDB" id="CryptoDB:CMU_016930"/>
<evidence type="ECO:0000313" key="2">
    <source>
        <dbReference type="EMBL" id="EEA05942.1"/>
    </source>
</evidence>
<dbReference type="Proteomes" id="UP000001460">
    <property type="component" value="Unassembled WGS sequence"/>
</dbReference>